<evidence type="ECO:0000313" key="5">
    <source>
        <dbReference type="EMBL" id="KTG10579.1"/>
    </source>
</evidence>
<dbReference type="SUPFAM" id="SSF51621">
    <property type="entry name" value="Phosphoenolpyruvate/pyruvate domain"/>
    <property type="match status" value="1"/>
</dbReference>
<dbReference type="GO" id="GO:0046872">
    <property type="term" value="F:metal ion binding"/>
    <property type="evidence" value="ECO:0007669"/>
    <property type="project" value="UniProtKB-KW"/>
</dbReference>
<evidence type="ECO:0000313" key="6">
    <source>
        <dbReference type="Proteomes" id="UP000054387"/>
    </source>
</evidence>
<keyword evidence="6" id="KW-1185">Reference proteome</keyword>
<dbReference type="InterPro" id="IPR015813">
    <property type="entry name" value="Pyrv/PenolPyrv_kinase-like_dom"/>
</dbReference>
<dbReference type="InterPro" id="IPR040442">
    <property type="entry name" value="Pyrv_kinase-like_dom_sf"/>
</dbReference>
<evidence type="ECO:0000259" key="4">
    <source>
        <dbReference type="Pfam" id="PF03328"/>
    </source>
</evidence>
<dbReference type="GO" id="GO:0016832">
    <property type="term" value="F:aldehyde-lyase activity"/>
    <property type="evidence" value="ECO:0007669"/>
    <property type="project" value="TreeGrafter"/>
</dbReference>
<dbReference type="Proteomes" id="UP000054387">
    <property type="component" value="Unassembled WGS sequence"/>
</dbReference>
<reference evidence="5 6" key="1">
    <citation type="submission" date="2015-12" db="EMBL/GenBank/DDBJ databases">
        <title>Haloprofundus marisrubri gen. nov., sp. nov., an extremely halophilic archaeon isolated from the Discovery deep brine-seawater interface in the Red Sea.</title>
        <authorList>
            <person name="Zhang G."/>
            <person name="Stingl U."/>
            <person name="Rashid M."/>
        </authorList>
    </citation>
    <scope>NUCLEOTIDE SEQUENCE [LARGE SCALE GENOMIC DNA]</scope>
    <source>
        <strain evidence="5 6">SB9</strain>
    </source>
</reference>
<comment type="similarity">
    <text evidence="1">Belongs to the HpcH/HpaI aldolase family.</text>
</comment>
<name>A0A0W1RAV1_9EURY</name>
<dbReference type="OrthoDB" id="142679at2157"/>
<protein>
    <submittedName>
        <fullName evidence="5">Aldolase</fullName>
    </submittedName>
</protein>
<accession>A0A0W1RAV1</accession>
<dbReference type="Gene3D" id="3.20.20.60">
    <property type="entry name" value="Phosphoenolpyruvate-binding domains"/>
    <property type="match status" value="1"/>
</dbReference>
<evidence type="ECO:0000256" key="3">
    <source>
        <dbReference type="ARBA" id="ARBA00023239"/>
    </source>
</evidence>
<dbReference type="PANTHER" id="PTHR30502:SF0">
    <property type="entry name" value="PHOSPHOENOLPYRUVATE CARBOXYLASE FAMILY PROTEIN"/>
    <property type="match status" value="1"/>
</dbReference>
<comment type="caution">
    <text evidence="5">The sequence shown here is derived from an EMBL/GenBank/DDBJ whole genome shotgun (WGS) entry which is preliminary data.</text>
</comment>
<dbReference type="GO" id="GO:0005737">
    <property type="term" value="C:cytoplasm"/>
    <property type="evidence" value="ECO:0007669"/>
    <property type="project" value="TreeGrafter"/>
</dbReference>
<organism evidence="5 6">
    <name type="scientific">Haloprofundus marisrubri</name>
    <dbReference type="NCBI Taxonomy" id="1514971"/>
    <lineage>
        <taxon>Archaea</taxon>
        <taxon>Methanobacteriati</taxon>
        <taxon>Methanobacteriota</taxon>
        <taxon>Stenosarchaea group</taxon>
        <taxon>Halobacteria</taxon>
        <taxon>Halobacteriales</taxon>
        <taxon>Haloferacaceae</taxon>
        <taxon>Haloprofundus</taxon>
    </lineage>
</organism>
<sequence>MKQTNAIKTGLDADDALFGASVETGSPALVEIYGELGFNWIWLDLEHKNPSATDSNYLEHMLRAAECSDTELIVRVPDNNPAQIRKVLDTGVRNIIVPRVKTRDELETAIEAAYYSYDGRPGERGLSFGRTSGYGSFLSMDGDTSYHHDEDKSVLMGVLIENETAVNNIDEILDVPELGFVFPGPGDLGVSMNHTLEYGHPEVTEALTQVETASLERDIPLLGLLGSNFPTLDDTEQAIDDGYRLLGLGNEFSAVRDVFGQRLRTLTKTRLNI</sequence>
<dbReference type="InterPro" id="IPR005000">
    <property type="entry name" value="Aldolase/citrate-lyase_domain"/>
</dbReference>
<feature type="domain" description="HpcH/HpaI aldolase/citrate lyase" evidence="4">
    <location>
        <begin position="25"/>
        <end position="252"/>
    </location>
</feature>
<keyword evidence="2" id="KW-0479">Metal-binding</keyword>
<dbReference type="EMBL" id="LOPU01000017">
    <property type="protein sequence ID" value="KTG10579.1"/>
    <property type="molecule type" value="Genomic_DNA"/>
</dbReference>
<proteinExistence type="inferred from homology"/>
<dbReference type="PANTHER" id="PTHR30502">
    <property type="entry name" value="2-KETO-3-DEOXY-L-RHAMNONATE ALDOLASE"/>
    <property type="match status" value="1"/>
</dbReference>
<evidence type="ECO:0000256" key="2">
    <source>
        <dbReference type="ARBA" id="ARBA00022723"/>
    </source>
</evidence>
<dbReference type="STRING" id="1514971.AUR64_07870"/>
<dbReference type="AlphaFoldDB" id="A0A0W1RAV1"/>
<dbReference type="InterPro" id="IPR050251">
    <property type="entry name" value="HpcH-HpaI_aldolase"/>
</dbReference>
<evidence type="ECO:0000256" key="1">
    <source>
        <dbReference type="ARBA" id="ARBA00005568"/>
    </source>
</evidence>
<dbReference type="RefSeq" id="WP_058580903.1">
    <property type="nucleotide sequence ID" value="NZ_LOPU01000017.1"/>
</dbReference>
<gene>
    <name evidence="5" type="ORF">AUR64_07870</name>
</gene>
<keyword evidence="3" id="KW-0456">Lyase</keyword>
<dbReference type="Pfam" id="PF03328">
    <property type="entry name" value="HpcH_HpaI"/>
    <property type="match status" value="1"/>
</dbReference>